<dbReference type="PANTHER" id="PTHR33375:SF1">
    <property type="entry name" value="CHROMOSOME-PARTITIONING PROTEIN PARB-RELATED"/>
    <property type="match status" value="1"/>
</dbReference>
<dbReference type="Gene3D" id="1.10.10.2830">
    <property type="match status" value="1"/>
</dbReference>
<dbReference type="InterPro" id="IPR041468">
    <property type="entry name" value="HTH_ParB/Spo0J"/>
</dbReference>
<dbReference type="AlphaFoldDB" id="D4N350"/>
<dbReference type="InterPro" id="IPR003115">
    <property type="entry name" value="ParB_N"/>
</dbReference>
<dbReference type="Pfam" id="PF02195">
    <property type="entry name" value="ParB_N"/>
    <property type="match status" value="1"/>
</dbReference>
<dbReference type="GO" id="GO:0045881">
    <property type="term" value="P:positive regulation of sporulation resulting in formation of a cellular spore"/>
    <property type="evidence" value="ECO:0007669"/>
    <property type="project" value="TreeGrafter"/>
</dbReference>
<dbReference type="InterPro" id="IPR037972">
    <property type="entry name" value="RepB_N"/>
</dbReference>
<dbReference type="EMBL" id="GQ329881">
    <property type="protein sequence ID" value="ADD74133.1"/>
    <property type="molecule type" value="Genomic_DNA"/>
</dbReference>
<keyword evidence="5" id="KW-0614">Plasmid</keyword>
<dbReference type="SUPFAM" id="SSF110849">
    <property type="entry name" value="ParB/Sulfiredoxin"/>
    <property type="match status" value="1"/>
</dbReference>
<sequence length="252" mass="28632">MQIVTVDPKDCTRWKYADRGNFEFGDVVELASDIKKNGQIEPVHLRYCKHDPKFTYEIIAGSRRWKACLDAELPLRAVIEDVTDEHAAIIQIKENQGLDICDYSKGMYYTRLLADLSITQGHLAKNLGISRQKLVNYLYFAKIPKEIWDTVGNVTKVTSRTACTIFSLSQKGSKYIEALIECADDIRKGIGATSLETLILSKVKNDIKILSHFPLALDDGTIVGTWKNGDFKLNKDLNINKDKFLKHILKFF</sequence>
<dbReference type="Gene3D" id="3.90.1530.30">
    <property type="match status" value="1"/>
</dbReference>
<accession>D4N350</accession>
<dbReference type="GO" id="GO:0005694">
    <property type="term" value="C:chromosome"/>
    <property type="evidence" value="ECO:0007669"/>
    <property type="project" value="TreeGrafter"/>
</dbReference>
<feature type="domain" description="ParB-like N-terminal" evidence="4">
    <location>
        <begin position="4"/>
        <end position="96"/>
    </location>
</feature>
<dbReference type="OMA" id="IECADDI"/>
<dbReference type="InterPro" id="IPR004437">
    <property type="entry name" value="ParB/RepB/Spo0J"/>
</dbReference>
<dbReference type="InterPro" id="IPR036086">
    <property type="entry name" value="ParB/Sulfiredoxin_sf"/>
</dbReference>
<dbReference type="SUPFAM" id="SSF109709">
    <property type="entry name" value="KorB DNA-binding domain-like"/>
    <property type="match status" value="1"/>
</dbReference>
<evidence type="ECO:0000256" key="1">
    <source>
        <dbReference type="ARBA" id="ARBA00006295"/>
    </source>
</evidence>
<gene>
    <name evidence="5" type="primary">parB</name>
</gene>
<evidence type="ECO:0000259" key="4">
    <source>
        <dbReference type="SMART" id="SM00470"/>
    </source>
</evidence>
<dbReference type="GO" id="GO:0007059">
    <property type="term" value="P:chromosome segregation"/>
    <property type="evidence" value="ECO:0007669"/>
    <property type="project" value="UniProtKB-KW"/>
</dbReference>
<geneLocation type="plasmid" evidence="5">
    <name>pRF</name>
</geneLocation>
<evidence type="ECO:0000256" key="2">
    <source>
        <dbReference type="ARBA" id="ARBA00022372"/>
    </source>
</evidence>
<protein>
    <recommendedName>
        <fullName evidence="2">Probable chromosome-partitioning protein ParB</fullName>
    </recommendedName>
</protein>
<evidence type="ECO:0000256" key="3">
    <source>
        <dbReference type="ARBA" id="ARBA00022829"/>
    </source>
</evidence>
<dbReference type="SMART" id="SM00470">
    <property type="entry name" value="ParB"/>
    <property type="match status" value="1"/>
</dbReference>
<dbReference type="PANTHER" id="PTHR33375">
    <property type="entry name" value="CHROMOSOME-PARTITIONING PROTEIN PARB-RELATED"/>
    <property type="match status" value="1"/>
</dbReference>
<dbReference type="NCBIfam" id="TIGR00180">
    <property type="entry name" value="parB_part"/>
    <property type="match status" value="1"/>
</dbReference>
<proteinExistence type="inferred from homology"/>
<organism evidence="5">
    <name type="scientific">Rickettsia felis</name>
    <name type="common">Rickettsia azadi</name>
    <dbReference type="NCBI Taxonomy" id="42862"/>
    <lineage>
        <taxon>Bacteria</taxon>
        <taxon>Pseudomonadati</taxon>
        <taxon>Pseudomonadota</taxon>
        <taxon>Alphaproteobacteria</taxon>
        <taxon>Rickettsiales</taxon>
        <taxon>Rickettsiaceae</taxon>
        <taxon>Rickettsieae</taxon>
        <taxon>Rickettsia</taxon>
        <taxon>spotted fever group</taxon>
    </lineage>
</organism>
<dbReference type="InterPro" id="IPR050336">
    <property type="entry name" value="Chromosome_partition/occlusion"/>
</dbReference>
<keyword evidence="3" id="KW-0159">Chromosome partition</keyword>
<dbReference type="CDD" id="cd16405">
    <property type="entry name" value="RepB_like_N"/>
    <property type="match status" value="1"/>
</dbReference>
<reference evidence="5" key="1">
    <citation type="journal article" date="2010" name="Appl. Environ. Microbiol.">
        <title>Rickettsia felis infection in a common household insect pest, Liposcelis bostrychophila (Psocoptera: Liposcelidae).</title>
        <authorList>
            <person name="Behar A."/>
            <person name="McCormick L.J."/>
            <person name="Perlman S.J."/>
        </authorList>
    </citation>
    <scope>NUCLEOTIDE SEQUENCE</scope>
    <source>
        <plasmid evidence="5">pRF</plasmid>
    </source>
</reference>
<dbReference type="RefSeq" id="WP_011271730.1">
    <property type="nucleotide sequence ID" value="NC_019229.1"/>
</dbReference>
<evidence type="ECO:0000313" key="5">
    <source>
        <dbReference type="EMBL" id="ADD74133.1"/>
    </source>
</evidence>
<name>D4N350_RICFI</name>
<dbReference type="Pfam" id="PF17762">
    <property type="entry name" value="HTH_ParB"/>
    <property type="match status" value="1"/>
</dbReference>
<comment type="similarity">
    <text evidence="1">Belongs to the ParB family.</text>
</comment>
<dbReference type="GO" id="GO:0003677">
    <property type="term" value="F:DNA binding"/>
    <property type="evidence" value="ECO:0007669"/>
    <property type="project" value="InterPro"/>
</dbReference>